<evidence type="ECO:0000313" key="10">
    <source>
        <dbReference type="Proteomes" id="UP000294017"/>
    </source>
</evidence>
<dbReference type="EMBL" id="LALQ01000021">
    <property type="protein sequence ID" value="KMR57442.1"/>
    <property type="molecule type" value="Genomic_DNA"/>
</dbReference>
<reference evidence="2" key="1">
    <citation type="journal article" date="2015" name="J. Infect. Dis.">
        <title>Parallel Epidemics of Community-Associated Methicillin-Resistant Staphylococcus aureus USA300 Infection in North and South America.</title>
        <authorList>
            <person name="Planet P.J."/>
            <person name="Diaz L."/>
            <person name="Kolokotronis S.O."/>
            <person name="Narechania A."/>
            <person name="Reyes J."/>
            <person name="Xing G."/>
            <person name="Rincon S."/>
            <person name="Smith H."/>
            <person name="Panesso D."/>
            <person name="Ryan C."/>
            <person name="Smith D.P."/>
            <person name="Guzman M."/>
            <person name="Zurita J."/>
            <person name="Sebra R."/>
            <person name="Deikus G."/>
            <person name="Nolan R.L."/>
            <person name="Tenover F.C."/>
            <person name="Weinstock G.M."/>
            <person name="Robinson D.A."/>
            <person name="Arias C.A."/>
        </authorList>
    </citation>
    <scope>NUCLEOTIDE SEQUENCE</scope>
    <source>
        <strain evidence="2">CA15</strain>
        <strain evidence="3">M121</strain>
    </source>
</reference>
<gene>
    <name evidence="4" type="ORF">ACR79_06225</name>
    <name evidence="1" type="ORF">CNH36_00990</name>
    <name evidence="8" type="ORF">EIH03_06825</name>
    <name evidence="3" type="ORF">EP54_06300</name>
    <name evidence="2" type="ORF">EQ90_12120</name>
    <name evidence="5" type="ORF">GO814_11270</name>
    <name evidence="6" type="ORF">GO942_09970</name>
    <name evidence="7" type="ORF">GZ130_01410</name>
</gene>
<protein>
    <submittedName>
        <fullName evidence="2">Uncharacterized protein</fullName>
    </submittedName>
</protein>
<dbReference type="EMBL" id="LFVP01000003">
    <property type="protein sequence ID" value="KSA80383.1"/>
    <property type="molecule type" value="Genomic_DNA"/>
</dbReference>
<dbReference type="Proteomes" id="UP000478867">
    <property type="component" value="Unassembled WGS sequence"/>
</dbReference>
<evidence type="ECO:0000313" key="3">
    <source>
        <dbReference type="EMBL" id="KMR57442.1"/>
    </source>
</evidence>
<dbReference type="Proteomes" id="UP000294017">
    <property type="component" value="Unassembled WGS sequence"/>
</dbReference>
<accession>A0A2C9TJL6</accession>
<dbReference type="EMBL" id="WPXC01000017">
    <property type="protein sequence ID" value="MVM11017.1"/>
    <property type="molecule type" value="Genomic_DNA"/>
</dbReference>
<proteinExistence type="predicted"/>
<dbReference type="AlphaFoldDB" id="A0A2C9TJL6"/>
<reference evidence="4" key="2">
    <citation type="submission" date="2015-06" db="EMBL/GenBank/DDBJ databases">
        <authorList>
            <person name="Diene S.M."/>
            <person name="Von Dach E."/>
            <person name="Fankhauser C."/>
            <person name="Schrenzel J."/>
            <person name="Harbarth S."/>
            <person name="Francois P."/>
        </authorList>
    </citation>
    <scope>NUCLEOTIDE SEQUENCE</scope>
    <source>
        <strain evidence="4">MRSA_S26</strain>
    </source>
</reference>
<evidence type="ECO:0000313" key="4">
    <source>
        <dbReference type="EMBL" id="KSA80383.1"/>
    </source>
</evidence>
<reference evidence="8 10" key="5">
    <citation type="submission" date="2018-11" db="EMBL/GenBank/DDBJ databases">
        <title>Genomic profiling of Staphylococcus species from a Poultry farm system in KwaZulu-Natal, South Africa.</title>
        <authorList>
            <person name="Amoako D.G."/>
            <person name="Somboro A.M."/>
            <person name="Abia A.L.K."/>
            <person name="Bester L.A."/>
            <person name="Essack S.Y."/>
        </authorList>
    </citation>
    <scope>NUCLEOTIDE SEQUENCE [LARGE SCALE GENOMIC DNA]</scope>
    <source>
        <strain evidence="8 10">SA12</strain>
    </source>
</reference>
<evidence type="ECO:0000313" key="1">
    <source>
        <dbReference type="EMBL" id="ATC70275.1"/>
    </source>
</evidence>
<dbReference type="EMBL" id="RQTF01000114">
    <property type="protein sequence ID" value="RZI07273.1"/>
    <property type="molecule type" value="Genomic_DNA"/>
</dbReference>
<dbReference type="Proteomes" id="UP000466646">
    <property type="component" value="Unassembled WGS sequence"/>
</dbReference>
<dbReference type="Proteomes" id="UP000217245">
    <property type="component" value="Chromosome"/>
</dbReference>
<accession>A0A1E8XD55</accession>
<evidence type="ECO:0000313" key="12">
    <source>
        <dbReference type="Proteomes" id="UP000471199"/>
    </source>
</evidence>
<evidence type="ECO:0000313" key="7">
    <source>
        <dbReference type="EMBL" id="NDP55251.1"/>
    </source>
</evidence>
<dbReference type="RefSeq" id="WP_001789859.1">
    <property type="nucleotide sequence ID" value="NZ_AP014921.1"/>
</dbReference>
<evidence type="ECO:0000313" key="8">
    <source>
        <dbReference type="EMBL" id="RZI07273.1"/>
    </source>
</evidence>
<evidence type="ECO:0000313" key="6">
    <source>
        <dbReference type="EMBL" id="MVM11017.1"/>
    </source>
</evidence>
<name>A0A2C9TJL6_STAAU</name>
<reference evidence="1 9" key="4">
    <citation type="submission" date="2017-09" db="EMBL/GenBank/DDBJ databases">
        <title>A single nucleotide polymorphism in the Staphylococcus aureus virulence regulator SaeR abolishes pathogenesis.</title>
        <authorList>
            <person name="Copin R.J."/>
            <person name="Sause W."/>
            <person name="Shopsin B."/>
            <person name="Torres V.J."/>
        </authorList>
    </citation>
    <scope>NUCLEOTIDE SEQUENCE [LARGE SCALE GENOMIC DNA]</scope>
    <source>
        <strain evidence="9">Newman</strain>
        <strain evidence="1">Newman_D2C</strain>
    </source>
</reference>
<dbReference type="EMBL" id="JAAFLG010000002">
    <property type="protein sequence ID" value="NDP55251.1"/>
    <property type="molecule type" value="Genomic_DNA"/>
</dbReference>
<dbReference type="EMBL" id="WPTS01000035">
    <property type="protein sequence ID" value="MVK35718.1"/>
    <property type="molecule type" value="Genomic_DNA"/>
</dbReference>
<organism evidence="2">
    <name type="scientific">Staphylococcus aureus</name>
    <dbReference type="NCBI Taxonomy" id="1280"/>
    <lineage>
        <taxon>Bacteria</taxon>
        <taxon>Bacillati</taxon>
        <taxon>Bacillota</taxon>
        <taxon>Bacilli</taxon>
        <taxon>Bacillales</taxon>
        <taxon>Staphylococcaceae</taxon>
        <taxon>Staphylococcus</taxon>
    </lineage>
</organism>
<evidence type="ECO:0000313" key="2">
    <source>
        <dbReference type="EMBL" id="KMR35658.1"/>
    </source>
</evidence>
<evidence type="ECO:0000313" key="9">
    <source>
        <dbReference type="Proteomes" id="UP000217245"/>
    </source>
</evidence>
<sequence length="35" mass="4050">MSVCTPTIERIYLTNSKNIVVFLEKSKHDNKNVKV</sequence>
<evidence type="ECO:0000313" key="11">
    <source>
        <dbReference type="Proteomes" id="UP000466646"/>
    </source>
</evidence>
<evidence type="ECO:0000313" key="5">
    <source>
        <dbReference type="EMBL" id="MVK35718.1"/>
    </source>
</evidence>
<reference evidence="4" key="3">
    <citation type="journal article" date="2016" name="J. Infect. Dis.">
        <title>Comparative Genomics of Community-Associated Methicillin-Resistant Staphylococcus aureus Shows the Emergence of Clone ST8-USA300 in Geneva, Switzerland.</title>
        <authorList>
            <person name="Von Dach E."/>
            <person name="Diene S.M."/>
            <person name="Fankhauser C."/>
            <person name="Schrenzel J."/>
            <person name="Harbarth S."/>
            <person name="Francois P."/>
        </authorList>
    </citation>
    <scope>NUCLEOTIDE SEQUENCE</scope>
    <source>
        <strain evidence="4">MRSA_S26</strain>
    </source>
</reference>
<dbReference type="Proteomes" id="UP000471199">
    <property type="component" value="Unassembled WGS sequence"/>
</dbReference>
<dbReference type="EMBL" id="CP023391">
    <property type="protein sequence ID" value="ATC70275.1"/>
    <property type="molecule type" value="Genomic_DNA"/>
</dbReference>
<reference evidence="12 13" key="6">
    <citation type="submission" date="2019-11" db="EMBL/GenBank/DDBJ databases">
        <title>Implementation of targeted gown and glove precautions to prevent Staphylococcus aureus acquisition in community-based nursing homes.</title>
        <authorList>
            <person name="Stine O.C."/>
        </authorList>
    </citation>
    <scope>NUCLEOTIDE SEQUENCE [LARGE SCALE GENOMIC DNA]</scope>
    <source>
        <strain evidence="6 13">S_1081.LBCF.DN</strain>
        <strain evidence="5 12">S_2062.LAUP.DI</strain>
    </source>
</reference>
<dbReference type="Proteomes" id="UP000052129">
    <property type="component" value="Unassembled WGS sequence"/>
</dbReference>
<reference evidence="7 11" key="7">
    <citation type="submission" date="2020-01" db="EMBL/GenBank/DDBJ databases">
        <title>Analysis of Virulence and Antimicrobial Resistance Gene Carriage in Staphylococcus aureus Infections in Equids Using Whole Genome Sequencing.</title>
        <authorList>
            <person name="Little S.V."/>
            <person name="Hillhouse A.E."/>
            <person name="Cohen N.D."/>
            <person name="Lawhon S.D."/>
            <person name="Bryan L.K."/>
        </authorList>
    </citation>
    <scope>NUCLEOTIDE SEQUENCE [LARGE SCALE GENOMIC DNA]</scope>
    <source>
        <strain evidence="7 11">61-017</strain>
    </source>
</reference>
<evidence type="ECO:0000313" key="13">
    <source>
        <dbReference type="Proteomes" id="UP000478867"/>
    </source>
</evidence>
<dbReference type="EMBL" id="LALJ01000031">
    <property type="protein sequence ID" value="KMR35658.1"/>
    <property type="molecule type" value="Genomic_DNA"/>
</dbReference>